<dbReference type="GO" id="GO:0005634">
    <property type="term" value="C:nucleus"/>
    <property type="evidence" value="ECO:0007669"/>
    <property type="project" value="UniProtKB-SubCell"/>
</dbReference>
<dbReference type="AlphaFoldDB" id="A0A9W8DUW6"/>
<sequence>MSSERKRQSSDASPSSQFGGNNNNSATSPPLPKKRHTSSNKLDTLPSNKQFEETLSQCIDIDNLHAFQKEAIWRQMQEYKRQASRAREYCSVLERRQDVWVENITRFCQAWDRLSGFLGLFDSSEALSKESKTTGRQFLDLFLPYGTNDFNFSDRARTPTKPDSEAQDSIKKMVNQLEVIAEKTINVVVAKQNSLGSDSTTTASSLNDLSFGKEEREQVPALKSQVERYRRRALDAEKLLEIRDEALRSTEKLLDRYRSPVTKALNGIESNDGSTLESKRVGPGNLVASPPSNSENTTAAMASSKENPSSPAQGNVQQRDTSSKDGSQKAVIDEIQEALVKCQKEVEEMVEERIKLKQEIDRLTLKLSFIPEEQIKETIYYRELESRRDFFEEAVKKQEIEIETLTNELEELRATRRSNLETIVQEESQQRLLLEQEHSKLQQDLMRVRTHRDAIQRELGELKSRMSAIDSKFTDLTQLAESRKDRVSVLLSENRRLRATIATQMGDHKAAEFYSGGKDISGNSDNSGNEPVTLVEELRKALETSNEKSRLLEEKLNRISEQSEATNAAETAAIEIQDQKTKIEKIQKQLSAYERIIGFSCVDDNGEICVKSQSGDNATTGENGHPDATNISLKDALFQLAEKQKKIESLIHERDDLNNKSQLMEGELETLCKLVDQLEASTASSVDAINSRQRQIARLIGEKSKYEEKFLSLNKERDAIKSTINTLRQQSFKQIEFLKDAENKEKHLHTELVQMDKELASLKRQVNHTMQRLEEATIKAQESEQARLSMQERYTEIESMLNERTRLAEKTQHEKKHIEEELERVQTRLTKTTTTRSSDSELKKLCEEYKSLLKCTSCQLRFKSHVLQRCMHVFCKPCIDSRIETRQRKCPTCGDAFGTGDIKQIFL</sequence>
<evidence type="ECO:0000256" key="10">
    <source>
        <dbReference type="ARBA" id="ARBA00022853"/>
    </source>
</evidence>
<dbReference type="PROSITE" id="PS50089">
    <property type="entry name" value="ZF_RING_2"/>
    <property type="match status" value="1"/>
</dbReference>
<feature type="region of interest" description="Disordered" evidence="16">
    <location>
        <begin position="1"/>
        <end position="46"/>
    </location>
</feature>
<dbReference type="GO" id="GO:0033503">
    <property type="term" value="C:HULC complex"/>
    <property type="evidence" value="ECO:0007669"/>
    <property type="project" value="TreeGrafter"/>
</dbReference>
<evidence type="ECO:0000256" key="14">
    <source>
        <dbReference type="RuleBase" id="RU365038"/>
    </source>
</evidence>
<keyword evidence="19" id="KW-1185">Reference proteome</keyword>
<dbReference type="InterPro" id="IPR001841">
    <property type="entry name" value="Znf_RING"/>
</dbReference>
<feature type="region of interest" description="Disordered" evidence="16">
    <location>
        <begin position="265"/>
        <end position="329"/>
    </location>
</feature>
<protein>
    <recommendedName>
        <fullName evidence="14">E3 ubiquitin protein ligase</fullName>
        <ecNumber evidence="14">2.3.2.27</ecNumber>
    </recommendedName>
</protein>
<evidence type="ECO:0000256" key="5">
    <source>
        <dbReference type="ARBA" id="ARBA00022679"/>
    </source>
</evidence>
<dbReference type="InterPro" id="IPR017907">
    <property type="entry name" value="Znf_RING_CS"/>
</dbReference>
<organism evidence="18 19">
    <name type="scientific">Mycoemilia scoparia</name>
    <dbReference type="NCBI Taxonomy" id="417184"/>
    <lineage>
        <taxon>Eukaryota</taxon>
        <taxon>Fungi</taxon>
        <taxon>Fungi incertae sedis</taxon>
        <taxon>Zoopagomycota</taxon>
        <taxon>Kickxellomycotina</taxon>
        <taxon>Kickxellomycetes</taxon>
        <taxon>Kickxellales</taxon>
        <taxon>Kickxellaceae</taxon>
        <taxon>Mycoemilia</taxon>
    </lineage>
</organism>
<dbReference type="EMBL" id="JANBPU010000029">
    <property type="protein sequence ID" value="KAJ1919295.1"/>
    <property type="molecule type" value="Genomic_DNA"/>
</dbReference>
<evidence type="ECO:0000256" key="8">
    <source>
        <dbReference type="ARBA" id="ARBA00022786"/>
    </source>
</evidence>
<feature type="coiled-coil region" evidence="15">
    <location>
        <begin position="535"/>
        <end position="596"/>
    </location>
</feature>
<evidence type="ECO:0000313" key="19">
    <source>
        <dbReference type="Proteomes" id="UP001150538"/>
    </source>
</evidence>
<keyword evidence="12 14" id="KW-0539">Nucleus</keyword>
<dbReference type="EC" id="2.3.2.27" evidence="14"/>
<feature type="compositionally biased region" description="Polar residues" evidence="16">
    <location>
        <begin position="290"/>
        <end position="320"/>
    </location>
</feature>
<dbReference type="PANTHER" id="PTHR23163:SF0">
    <property type="entry name" value="E3 UBIQUITIN-PROTEIN LIGASE BRE1"/>
    <property type="match status" value="1"/>
</dbReference>
<evidence type="ECO:0000256" key="16">
    <source>
        <dbReference type="SAM" id="MobiDB-lite"/>
    </source>
</evidence>
<feature type="coiled-coil region" evidence="15">
    <location>
        <begin position="633"/>
        <end position="835"/>
    </location>
</feature>
<comment type="pathway">
    <text evidence="3 14">Protein modification; protein ubiquitination.</text>
</comment>
<evidence type="ECO:0000256" key="13">
    <source>
        <dbReference type="PROSITE-ProRule" id="PRU00175"/>
    </source>
</evidence>
<evidence type="ECO:0000313" key="18">
    <source>
        <dbReference type="EMBL" id="KAJ1919295.1"/>
    </source>
</evidence>
<comment type="subcellular location">
    <subcellularLocation>
        <location evidence="2 14">Nucleus</location>
    </subcellularLocation>
</comment>
<reference evidence="18" key="1">
    <citation type="submission" date="2022-07" db="EMBL/GenBank/DDBJ databases">
        <title>Phylogenomic reconstructions and comparative analyses of Kickxellomycotina fungi.</title>
        <authorList>
            <person name="Reynolds N.K."/>
            <person name="Stajich J.E."/>
            <person name="Barry K."/>
            <person name="Grigoriev I.V."/>
            <person name="Crous P."/>
            <person name="Smith M.E."/>
        </authorList>
    </citation>
    <scope>NUCLEOTIDE SEQUENCE</scope>
    <source>
        <strain evidence="18">NBRC 100468</strain>
    </source>
</reference>
<dbReference type="CDD" id="cd16499">
    <property type="entry name" value="RING-HC_Bre1-like"/>
    <property type="match status" value="1"/>
</dbReference>
<evidence type="ECO:0000256" key="9">
    <source>
        <dbReference type="ARBA" id="ARBA00022833"/>
    </source>
</evidence>
<evidence type="ECO:0000256" key="11">
    <source>
        <dbReference type="ARBA" id="ARBA00023054"/>
    </source>
</evidence>
<feature type="compositionally biased region" description="Polar residues" evidence="16">
    <location>
        <begin position="10"/>
        <end position="28"/>
    </location>
</feature>
<comment type="similarity">
    <text evidence="4 14">Belongs to the BRE1 family.</text>
</comment>
<gene>
    <name evidence="18" type="primary">BRE1</name>
    <name evidence="18" type="ORF">H4219_002057</name>
</gene>
<dbReference type="Proteomes" id="UP001150538">
    <property type="component" value="Unassembled WGS sequence"/>
</dbReference>
<evidence type="ECO:0000256" key="12">
    <source>
        <dbReference type="ARBA" id="ARBA00023242"/>
    </source>
</evidence>
<accession>A0A9W8DUW6</accession>
<keyword evidence="5 14" id="KW-0808">Transferase</keyword>
<feature type="compositionally biased region" description="Polar residues" evidence="16">
    <location>
        <begin position="196"/>
        <end position="208"/>
    </location>
</feature>
<feature type="region of interest" description="Disordered" evidence="16">
    <location>
        <begin position="196"/>
        <end position="222"/>
    </location>
</feature>
<dbReference type="Pfam" id="PF08647">
    <property type="entry name" value="BRE1"/>
    <property type="match status" value="1"/>
</dbReference>
<dbReference type="GO" id="GO:0016567">
    <property type="term" value="P:protein ubiquitination"/>
    <property type="evidence" value="ECO:0007669"/>
    <property type="project" value="UniProtKB-UniRule"/>
</dbReference>
<dbReference type="Gene3D" id="3.30.40.10">
    <property type="entry name" value="Zinc/RING finger domain, C3HC4 (zinc finger)"/>
    <property type="match status" value="1"/>
</dbReference>
<dbReference type="Gene3D" id="1.10.287.1490">
    <property type="match status" value="1"/>
</dbReference>
<evidence type="ECO:0000256" key="2">
    <source>
        <dbReference type="ARBA" id="ARBA00004123"/>
    </source>
</evidence>
<evidence type="ECO:0000256" key="4">
    <source>
        <dbReference type="ARBA" id="ARBA00005555"/>
    </source>
</evidence>
<dbReference type="GO" id="GO:0006325">
    <property type="term" value="P:chromatin organization"/>
    <property type="evidence" value="ECO:0007669"/>
    <property type="project" value="UniProtKB-KW"/>
</dbReference>
<keyword evidence="7 13" id="KW-0863">Zinc-finger</keyword>
<keyword evidence="6 14" id="KW-0479">Metal-binding</keyword>
<dbReference type="SUPFAM" id="SSF57850">
    <property type="entry name" value="RING/U-box"/>
    <property type="match status" value="1"/>
</dbReference>
<dbReference type="InterPro" id="IPR013083">
    <property type="entry name" value="Znf_RING/FYVE/PHD"/>
</dbReference>
<evidence type="ECO:0000256" key="15">
    <source>
        <dbReference type="SAM" id="Coils"/>
    </source>
</evidence>
<evidence type="ECO:0000259" key="17">
    <source>
        <dbReference type="PROSITE" id="PS50089"/>
    </source>
</evidence>
<keyword evidence="8 14" id="KW-0833">Ubl conjugation pathway</keyword>
<dbReference type="PROSITE" id="PS00518">
    <property type="entry name" value="ZF_RING_1"/>
    <property type="match status" value="1"/>
</dbReference>
<keyword evidence="18" id="KW-0012">Acyltransferase</keyword>
<dbReference type="Pfam" id="PF00097">
    <property type="entry name" value="zf-C3HC4"/>
    <property type="match status" value="1"/>
</dbReference>
<evidence type="ECO:0000256" key="1">
    <source>
        <dbReference type="ARBA" id="ARBA00000900"/>
    </source>
</evidence>
<comment type="caution">
    <text evidence="18">The sequence shown here is derived from an EMBL/GenBank/DDBJ whole genome shotgun (WGS) entry which is preliminary data.</text>
</comment>
<dbReference type="InterPro" id="IPR013956">
    <property type="entry name" value="E3_ubiquit_lig_Bre1"/>
</dbReference>
<comment type="catalytic activity">
    <reaction evidence="1 14">
        <text>S-ubiquitinyl-[E2 ubiquitin-conjugating enzyme]-L-cysteine + [acceptor protein]-L-lysine = [E2 ubiquitin-conjugating enzyme]-L-cysteine + N(6)-ubiquitinyl-[acceptor protein]-L-lysine.</text>
        <dbReference type="EC" id="2.3.2.27"/>
    </reaction>
</comment>
<dbReference type="GO" id="GO:0008270">
    <property type="term" value="F:zinc ion binding"/>
    <property type="evidence" value="ECO:0007669"/>
    <property type="project" value="UniProtKB-KW"/>
</dbReference>
<dbReference type="OrthoDB" id="10266039at2759"/>
<dbReference type="PANTHER" id="PTHR23163">
    <property type="entry name" value="RING FINGER PROTEIN-RELATED"/>
    <property type="match status" value="1"/>
</dbReference>
<keyword evidence="11 14" id="KW-0175">Coiled coil</keyword>
<evidence type="ECO:0000256" key="6">
    <source>
        <dbReference type="ARBA" id="ARBA00022723"/>
    </source>
</evidence>
<keyword evidence="10 14" id="KW-0156">Chromatin regulator</keyword>
<evidence type="ECO:0000256" key="3">
    <source>
        <dbReference type="ARBA" id="ARBA00004906"/>
    </source>
</evidence>
<dbReference type="InterPro" id="IPR018957">
    <property type="entry name" value="Znf_C3HC4_RING-type"/>
</dbReference>
<proteinExistence type="inferred from homology"/>
<feature type="domain" description="RING-type" evidence="17">
    <location>
        <begin position="855"/>
        <end position="893"/>
    </location>
</feature>
<keyword evidence="9 14" id="KW-0862">Zinc</keyword>
<feature type="coiled-coil region" evidence="15">
    <location>
        <begin position="332"/>
        <end position="444"/>
    </location>
</feature>
<evidence type="ECO:0000256" key="7">
    <source>
        <dbReference type="ARBA" id="ARBA00022771"/>
    </source>
</evidence>
<name>A0A9W8DUW6_9FUNG</name>
<dbReference type="GO" id="GO:0061630">
    <property type="term" value="F:ubiquitin protein ligase activity"/>
    <property type="evidence" value="ECO:0007669"/>
    <property type="project" value="UniProtKB-EC"/>
</dbReference>